<sequence>MDLDMDLDPMGSQAALFKLYTQLAFVYPRSESASKPDIISIMDRGLEHLSKSFPWVAGQVVNTNTNPAATPKYKIRPLNSTPELLIKDYTENPSVPSFVQLEEAEFPMNMLSEDVWAPCATLAGLSYDPSSPSGGPNKIAPVMLVQLSFIEGGLVLCINLQHNVCDMMGQAAIMEWLSKACRGENFTNHEIQLGQMDRTTTVPLIGENNWNPGNLLDDQILAPQNTPEESDISATAPAPDVAVPETLEPPVCSWVYFNFSATALAGLKTFASETLPPNSSFISTDDAISAFIFQSVLRVRKPRLNQQRSVRFARAVDARRYMDVNSKYPGILQNMTYTSYQLSELLNTPLGHIAAAMREKVDPATSDVALRTRALITYLAQSPENALKVSFTARLKTDADIMLSSWAKIAAFEWDFGLGLGRPKAVRRPGFLPVESLMYIMPKDKKGGIAVGMCLRKDDLEKLVEDIEWTKFATFIG</sequence>
<evidence type="ECO:0000259" key="2">
    <source>
        <dbReference type="Pfam" id="PF22664"/>
    </source>
</evidence>
<dbReference type="Proteomes" id="UP000244855">
    <property type="component" value="Unassembled WGS sequence"/>
</dbReference>
<accession>A0A2V1DKX3</accession>
<protein>
    <recommendedName>
        <fullName evidence="2">Trichothecene 3-O-acetyltransferase-like N-terminal domain-containing protein</fullName>
    </recommendedName>
</protein>
<dbReference type="OrthoDB" id="1862401at2759"/>
<evidence type="ECO:0000256" key="1">
    <source>
        <dbReference type="ARBA" id="ARBA00022679"/>
    </source>
</evidence>
<dbReference type="PANTHER" id="PTHR31896">
    <property type="entry name" value="FAMILY REGULATORY PROTEIN, PUTATIVE (AFU_ORTHOLOGUE AFUA_3G14730)-RELATED"/>
    <property type="match status" value="1"/>
</dbReference>
<dbReference type="STRING" id="97972.A0A2V1DKX3"/>
<name>A0A2V1DKX3_9PLEO</name>
<proteinExistence type="predicted"/>
<dbReference type="InterPro" id="IPR054710">
    <property type="entry name" value="Tri101-like_N"/>
</dbReference>
<keyword evidence="1" id="KW-0808">Transferase</keyword>
<dbReference type="InterPro" id="IPR023213">
    <property type="entry name" value="CAT-like_dom_sf"/>
</dbReference>
<reference evidence="3 4" key="1">
    <citation type="journal article" date="2018" name="Sci. Rep.">
        <title>Comparative genomics provides insights into the lifestyle and reveals functional heterogeneity of dark septate endophytic fungi.</title>
        <authorList>
            <person name="Knapp D.G."/>
            <person name="Nemeth J.B."/>
            <person name="Barry K."/>
            <person name="Hainaut M."/>
            <person name="Henrissat B."/>
            <person name="Johnson J."/>
            <person name="Kuo A."/>
            <person name="Lim J.H.P."/>
            <person name="Lipzen A."/>
            <person name="Nolan M."/>
            <person name="Ohm R.A."/>
            <person name="Tamas L."/>
            <person name="Grigoriev I.V."/>
            <person name="Spatafora J.W."/>
            <person name="Nagy L.G."/>
            <person name="Kovacs G.M."/>
        </authorList>
    </citation>
    <scope>NUCLEOTIDE SEQUENCE [LARGE SCALE GENOMIC DNA]</scope>
    <source>
        <strain evidence="3 4">DSE2036</strain>
    </source>
</reference>
<dbReference type="Pfam" id="PF22664">
    <property type="entry name" value="TRI-like_N"/>
    <property type="match status" value="1"/>
</dbReference>
<organism evidence="3 4">
    <name type="scientific">Periconia macrospinosa</name>
    <dbReference type="NCBI Taxonomy" id="97972"/>
    <lineage>
        <taxon>Eukaryota</taxon>
        <taxon>Fungi</taxon>
        <taxon>Dikarya</taxon>
        <taxon>Ascomycota</taxon>
        <taxon>Pezizomycotina</taxon>
        <taxon>Dothideomycetes</taxon>
        <taxon>Pleosporomycetidae</taxon>
        <taxon>Pleosporales</taxon>
        <taxon>Massarineae</taxon>
        <taxon>Periconiaceae</taxon>
        <taxon>Periconia</taxon>
    </lineage>
</organism>
<dbReference type="GO" id="GO:0016740">
    <property type="term" value="F:transferase activity"/>
    <property type="evidence" value="ECO:0007669"/>
    <property type="project" value="UniProtKB-KW"/>
</dbReference>
<feature type="domain" description="Trichothecene 3-O-acetyltransferase-like N-terminal" evidence="2">
    <location>
        <begin position="19"/>
        <end position="181"/>
    </location>
</feature>
<dbReference type="InterPro" id="IPR051283">
    <property type="entry name" value="Sec_Metabolite_Acyltrans"/>
</dbReference>
<gene>
    <name evidence="3" type="ORF">DM02DRAFT_719157</name>
</gene>
<keyword evidence="4" id="KW-1185">Reference proteome</keyword>
<evidence type="ECO:0000313" key="3">
    <source>
        <dbReference type="EMBL" id="PVH98836.1"/>
    </source>
</evidence>
<dbReference type="EMBL" id="KZ805405">
    <property type="protein sequence ID" value="PVH98836.1"/>
    <property type="molecule type" value="Genomic_DNA"/>
</dbReference>
<dbReference type="PANTHER" id="PTHR31896:SF64">
    <property type="entry name" value="TRICHOTHECENE 3-O-ACETYLTRANSFERASE"/>
    <property type="match status" value="1"/>
</dbReference>
<dbReference type="AlphaFoldDB" id="A0A2V1DKX3"/>
<evidence type="ECO:0000313" key="4">
    <source>
        <dbReference type="Proteomes" id="UP000244855"/>
    </source>
</evidence>
<dbReference type="Gene3D" id="3.30.559.10">
    <property type="entry name" value="Chloramphenicol acetyltransferase-like domain"/>
    <property type="match status" value="2"/>
</dbReference>